<feature type="compositionally biased region" description="Low complexity" evidence="1">
    <location>
        <begin position="74"/>
        <end position="92"/>
    </location>
</feature>
<feature type="region of interest" description="Disordered" evidence="1">
    <location>
        <begin position="1"/>
        <end position="92"/>
    </location>
</feature>
<dbReference type="RefSeq" id="WP_344781946.1">
    <property type="nucleotide sequence ID" value="NZ_BAAAZW010000003.1"/>
</dbReference>
<evidence type="ECO:0000256" key="1">
    <source>
        <dbReference type="SAM" id="MobiDB-lite"/>
    </source>
</evidence>
<evidence type="ECO:0000256" key="2">
    <source>
        <dbReference type="SAM" id="Phobius"/>
    </source>
</evidence>
<gene>
    <name evidence="3" type="ORF">GCM10022231_13600</name>
</gene>
<keyword evidence="4" id="KW-1185">Reference proteome</keyword>
<keyword evidence="2" id="KW-1133">Transmembrane helix</keyword>
<protein>
    <recommendedName>
        <fullName evidence="5">Interferon-induced transmembrane protein</fullName>
    </recommendedName>
</protein>
<proteinExistence type="predicted"/>
<keyword evidence="2" id="KW-0472">Membrane</keyword>
<accession>A0ABP7NYI2</accession>
<feature type="transmembrane region" description="Helical" evidence="2">
    <location>
        <begin position="188"/>
        <end position="214"/>
    </location>
</feature>
<evidence type="ECO:0008006" key="5">
    <source>
        <dbReference type="Google" id="ProtNLM"/>
    </source>
</evidence>
<feature type="transmembrane region" description="Helical" evidence="2">
    <location>
        <begin position="129"/>
        <end position="160"/>
    </location>
</feature>
<reference evidence="4" key="1">
    <citation type="journal article" date="2019" name="Int. J. Syst. Evol. Microbiol.">
        <title>The Global Catalogue of Microorganisms (GCM) 10K type strain sequencing project: providing services to taxonomists for standard genome sequencing and annotation.</title>
        <authorList>
            <consortium name="The Broad Institute Genomics Platform"/>
            <consortium name="The Broad Institute Genome Sequencing Center for Infectious Disease"/>
            <person name="Wu L."/>
            <person name="Ma J."/>
        </authorList>
    </citation>
    <scope>NUCLEOTIDE SEQUENCE [LARGE SCALE GENOMIC DNA]</scope>
    <source>
        <strain evidence="4">JCM 16923</strain>
    </source>
</reference>
<dbReference type="EMBL" id="BAAAZW010000003">
    <property type="protein sequence ID" value="GAA3956113.1"/>
    <property type="molecule type" value="Genomic_DNA"/>
</dbReference>
<feature type="compositionally biased region" description="Polar residues" evidence="1">
    <location>
        <begin position="23"/>
        <end position="34"/>
    </location>
</feature>
<comment type="caution">
    <text evidence="3">The sequence shown here is derived from an EMBL/GenBank/DDBJ whole genome shotgun (WGS) entry which is preliminary data.</text>
</comment>
<evidence type="ECO:0000313" key="4">
    <source>
        <dbReference type="Proteomes" id="UP001418444"/>
    </source>
</evidence>
<dbReference type="Proteomes" id="UP001418444">
    <property type="component" value="Unassembled WGS sequence"/>
</dbReference>
<evidence type="ECO:0000313" key="3">
    <source>
        <dbReference type="EMBL" id="GAA3956113.1"/>
    </source>
</evidence>
<organism evidence="3 4">
    <name type="scientific">Gordonia caeni</name>
    <dbReference type="NCBI Taxonomy" id="1007097"/>
    <lineage>
        <taxon>Bacteria</taxon>
        <taxon>Bacillati</taxon>
        <taxon>Actinomycetota</taxon>
        <taxon>Actinomycetes</taxon>
        <taxon>Mycobacteriales</taxon>
        <taxon>Gordoniaceae</taxon>
        <taxon>Gordonia</taxon>
    </lineage>
</organism>
<keyword evidence="2" id="KW-0812">Transmembrane</keyword>
<sequence length="226" mass="23437">MTTPQDPDRPSGGPDQPSDEETTITPAQDWSSYEPTVVAGGGADADAGGADGPLPPQAYPGYPNPYAEQQSVSQPEAQQPYTQQPPYTYPYAQPQPYAPQPYAYVPPPSPQAVFASQGAAPQTGQVSAIVALVVGAMLLVSCYGTLAGIAPTVLGILGIMQANSVNRSWMAGQIEEARQAAEGSKKKAMWAWISMAIGVLVTIVVVVILIVVAIQADGGSSTGYST</sequence>
<name>A0ABP7NYI2_9ACTN</name>